<dbReference type="EMBL" id="HBIZ01018908">
    <property type="protein sequence ID" value="CAE0759242.1"/>
    <property type="molecule type" value="Transcribed_RNA"/>
</dbReference>
<dbReference type="PROSITE" id="PS50005">
    <property type="entry name" value="TPR"/>
    <property type="match status" value="2"/>
</dbReference>
<dbReference type="SUPFAM" id="SSF48452">
    <property type="entry name" value="TPR-like"/>
    <property type="match status" value="1"/>
</dbReference>
<evidence type="ECO:0000256" key="2">
    <source>
        <dbReference type="ARBA" id="ARBA00022803"/>
    </source>
</evidence>
<keyword evidence="1" id="KW-0677">Repeat</keyword>
<dbReference type="SMART" id="SM00028">
    <property type="entry name" value="TPR"/>
    <property type="match status" value="3"/>
</dbReference>
<evidence type="ECO:0000256" key="3">
    <source>
        <dbReference type="PROSITE-ProRule" id="PRU00339"/>
    </source>
</evidence>
<reference evidence="5" key="1">
    <citation type="submission" date="2021-01" db="EMBL/GenBank/DDBJ databases">
        <authorList>
            <person name="Corre E."/>
            <person name="Pelletier E."/>
            <person name="Niang G."/>
            <person name="Scheremetjew M."/>
            <person name="Finn R."/>
            <person name="Kale V."/>
            <person name="Holt S."/>
            <person name="Cochrane G."/>
            <person name="Meng A."/>
            <person name="Brown T."/>
            <person name="Cohen L."/>
        </authorList>
    </citation>
    <scope>NUCLEOTIDE SEQUENCE</scope>
    <source>
        <strain evidence="5">CCMP645</strain>
    </source>
</reference>
<dbReference type="Gene3D" id="1.25.40.10">
    <property type="entry name" value="Tetratricopeptide repeat domain"/>
    <property type="match status" value="1"/>
</dbReference>
<feature type="transmembrane region" description="Helical" evidence="4">
    <location>
        <begin position="128"/>
        <end position="147"/>
    </location>
</feature>
<evidence type="ECO:0000313" key="5">
    <source>
        <dbReference type="EMBL" id="CAE0759242.1"/>
    </source>
</evidence>
<dbReference type="PANTHER" id="PTHR22904">
    <property type="entry name" value="TPR REPEAT CONTAINING PROTEIN"/>
    <property type="match status" value="1"/>
</dbReference>
<dbReference type="InterPro" id="IPR019734">
    <property type="entry name" value="TPR_rpt"/>
</dbReference>
<feature type="repeat" description="TPR" evidence="3">
    <location>
        <begin position="6"/>
        <end position="39"/>
    </location>
</feature>
<proteinExistence type="predicted"/>
<dbReference type="PANTHER" id="PTHR22904:SF523">
    <property type="entry name" value="STRESS-INDUCED-PHOSPHOPROTEIN 1"/>
    <property type="match status" value="1"/>
</dbReference>
<protein>
    <submittedName>
        <fullName evidence="5">Uncharacterized protein</fullName>
    </submittedName>
</protein>
<dbReference type="Pfam" id="PF13432">
    <property type="entry name" value="TPR_16"/>
    <property type="match status" value="1"/>
</dbReference>
<organism evidence="5">
    <name type="scientific">Chrysotila carterae</name>
    <name type="common">Marine alga</name>
    <name type="synonym">Syracosphaera carterae</name>
    <dbReference type="NCBI Taxonomy" id="13221"/>
    <lineage>
        <taxon>Eukaryota</taxon>
        <taxon>Haptista</taxon>
        <taxon>Haptophyta</taxon>
        <taxon>Prymnesiophyceae</taxon>
        <taxon>Isochrysidales</taxon>
        <taxon>Isochrysidaceae</taxon>
        <taxon>Chrysotila</taxon>
    </lineage>
</organism>
<keyword evidence="4" id="KW-0812">Transmembrane</keyword>
<feature type="repeat" description="TPR" evidence="3">
    <location>
        <begin position="74"/>
        <end position="107"/>
    </location>
</feature>
<keyword evidence="4" id="KW-1133">Transmembrane helix</keyword>
<dbReference type="AlphaFoldDB" id="A0A7S4B9W3"/>
<gene>
    <name evidence="5" type="ORF">PCAR00345_LOCUS11836</name>
</gene>
<accession>A0A7S4B9W3</accession>
<feature type="transmembrane region" description="Helical" evidence="4">
    <location>
        <begin position="167"/>
        <end position="191"/>
    </location>
</feature>
<evidence type="ECO:0000256" key="1">
    <source>
        <dbReference type="ARBA" id="ARBA00022737"/>
    </source>
</evidence>
<sequence length="199" mass="21396">MAAEAAAARREQGNESMSAGQYEAAVLHYSAALSHTPKDPALYSNRSFAFLRLRMPARALADADEAVKRRPDWPKAHFRRAEAFRVAGLHDEALKAYERAANLDPQDTHLQEQRILSVERARGQQRNALLIVCACGLVGLVLFALLALAPDSSETAAPSPRRGGSGIWGRLVTPALGTALGLVGGCTLLLLRRTCSQAA</sequence>
<evidence type="ECO:0000256" key="4">
    <source>
        <dbReference type="SAM" id="Phobius"/>
    </source>
</evidence>
<dbReference type="InterPro" id="IPR011990">
    <property type="entry name" value="TPR-like_helical_dom_sf"/>
</dbReference>
<keyword evidence="4" id="KW-0472">Membrane</keyword>
<keyword evidence="2 3" id="KW-0802">TPR repeat</keyword>
<name>A0A7S4B9W3_CHRCT</name>
<dbReference type="GO" id="GO:0051879">
    <property type="term" value="F:Hsp90 protein binding"/>
    <property type="evidence" value="ECO:0007669"/>
    <property type="project" value="TreeGrafter"/>
</dbReference>